<dbReference type="InterPro" id="IPR036188">
    <property type="entry name" value="FAD/NAD-bd_sf"/>
</dbReference>
<reference evidence="3" key="1">
    <citation type="journal article" date="2019" name="Int. J. Syst. Evol. Microbiol.">
        <title>The Global Catalogue of Microorganisms (GCM) 10K type strain sequencing project: providing services to taxonomists for standard genome sequencing and annotation.</title>
        <authorList>
            <consortium name="The Broad Institute Genomics Platform"/>
            <consortium name="The Broad Institute Genome Sequencing Center for Infectious Disease"/>
            <person name="Wu L."/>
            <person name="Ma J."/>
        </authorList>
    </citation>
    <scope>NUCLEOTIDE SEQUENCE [LARGE SCALE GENOMIC DNA]</scope>
    <source>
        <strain evidence="3">KCTC 52344</strain>
    </source>
</reference>
<dbReference type="PANTHER" id="PTHR46865">
    <property type="entry name" value="OXIDOREDUCTASE-RELATED"/>
    <property type="match status" value="1"/>
</dbReference>
<keyword evidence="3" id="KW-1185">Reference proteome</keyword>
<dbReference type="InterPro" id="IPR051704">
    <property type="entry name" value="FAD_aromatic-hydroxylase"/>
</dbReference>
<name>A0ABW5J466_9BACT</name>
<comment type="caution">
    <text evidence="2">The sequence shown here is derived from an EMBL/GenBank/DDBJ whole genome shotgun (WGS) entry which is preliminary data.</text>
</comment>
<feature type="domain" description="FAD-binding" evidence="1">
    <location>
        <begin position="6"/>
        <end position="338"/>
    </location>
</feature>
<dbReference type="Gene3D" id="3.30.9.10">
    <property type="entry name" value="D-Amino Acid Oxidase, subunit A, domain 2"/>
    <property type="match status" value="1"/>
</dbReference>
<sequence>MTKSKNVLISGASIAGPTLAFWLVKYGYQVTIVERAPSLRLGGQNIDISGPAEEVINKMRIKTAVRDSNTGEIGLQFIGQDDQPKASFPKEAALTGTRELEIIRGDLVSILYDSTKKDVTYQFDDSIMSIQQQPDQVKVTFSSGKIETFQLVIAADGIRSSTRELVFGKEPVFKYLGLYIAYMTIPRHKNDTQWWRWYIAVDKRVLMLRPDNHGTMRASVAFLEADKGYEKLSADKQKDLLKKKLVGAGWEAERISNALDKSDDVYLDKIGQIKAPRWSIGRVAMVGDAAYCPSPLSGKGASLAIVGAYVLAGELARHENHEDAFVAYEQCLRPYVEKVQNLPPGVPWIVYPKTRFGVALLNTFAGIFASKPVQKLVNLFSSKSKDKTKEEGFILPDFN</sequence>
<protein>
    <submittedName>
        <fullName evidence="2">FAD-dependent monooxygenase</fullName>
    </submittedName>
</protein>
<keyword evidence="2" id="KW-0503">Monooxygenase</keyword>
<dbReference type="SUPFAM" id="SSF51905">
    <property type="entry name" value="FAD/NAD(P)-binding domain"/>
    <property type="match status" value="1"/>
</dbReference>
<dbReference type="PRINTS" id="PR00420">
    <property type="entry name" value="RNGMNOXGNASE"/>
</dbReference>
<dbReference type="InterPro" id="IPR002938">
    <property type="entry name" value="FAD-bd"/>
</dbReference>
<gene>
    <name evidence="2" type="ORF">ACFSR2_03650</name>
</gene>
<dbReference type="GO" id="GO:0004497">
    <property type="term" value="F:monooxygenase activity"/>
    <property type="evidence" value="ECO:0007669"/>
    <property type="project" value="UniProtKB-KW"/>
</dbReference>
<evidence type="ECO:0000313" key="3">
    <source>
        <dbReference type="Proteomes" id="UP001597510"/>
    </source>
</evidence>
<evidence type="ECO:0000313" key="2">
    <source>
        <dbReference type="EMBL" id="MFD2519964.1"/>
    </source>
</evidence>
<dbReference type="Gene3D" id="3.50.50.60">
    <property type="entry name" value="FAD/NAD(P)-binding domain"/>
    <property type="match status" value="1"/>
</dbReference>
<dbReference type="Pfam" id="PF01494">
    <property type="entry name" value="FAD_binding_3"/>
    <property type="match status" value="1"/>
</dbReference>
<keyword evidence="2" id="KW-0560">Oxidoreductase</keyword>
<dbReference type="Proteomes" id="UP001597510">
    <property type="component" value="Unassembled WGS sequence"/>
</dbReference>
<organism evidence="2 3">
    <name type="scientific">Emticicia soli</name>
    <dbReference type="NCBI Taxonomy" id="2027878"/>
    <lineage>
        <taxon>Bacteria</taxon>
        <taxon>Pseudomonadati</taxon>
        <taxon>Bacteroidota</taxon>
        <taxon>Cytophagia</taxon>
        <taxon>Cytophagales</taxon>
        <taxon>Leadbetterellaceae</taxon>
        <taxon>Emticicia</taxon>
    </lineage>
</organism>
<evidence type="ECO:0000259" key="1">
    <source>
        <dbReference type="Pfam" id="PF01494"/>
    </source>
</evidence>
<accession>A0ABW5J466</accession>
<dbReference type="PANTHER" id="PTHR46865:SF2">
    <property type="entry name" value="MONOOXYGENASE"/>
    <property type="match status" value="1"/>
</dbReference>
<dbReference type="RefSeq" id="WP_340235373.1">
    <property type="nucleotide sequence ID" value="NZ_JBBEWC010000004.1"/>
</dbReference>
<proteinExistence type="predicted"/>
<dbReference type="EMBL" id="JBHULC010000004">
    <property type="protein sequence ID" value="MFD2519964.1"/>
    <property type="molecule type" value="Genomic_DNA"/>
</dbReference>